<reference evidence="3" key="1">
    <citation type="submission" date="2016-10" db="EMBL/GenBank/DDBJ databases">
        <authorList>
            <person name="Varghese N."/>
            <person name="Submissions S."/>
        </authorList>
    </citation>
    <scope>NUCLEOTIDE SEQUENCE [LARGE SCALE GENOMIC DNA]</scope>
    <source>
        <strain evidence="3">DSM 13234</strain>
    </source>
</reference>
<dbReference type="Proteomes" id="UP000182983">
    <property type="component" value="Unassembled WGS sequence"/>
</dbReference>
<proteinExistence type="predicted"/>
<keyword evidence="3" id="KW-1185">Reference proteome</keyword>
<dbReference type="AlphaFoldDB" id="A0A1H6I986"/>
<feature type="region of interest" description="Disordered" evidence="1">
    <location>
        <begin position="49"/>
        <end position="72"/>
    </location>
</feature>
<dbReference type="OrthoDB" id="7364780at2"/>
<name>A0A1H6I986_MAGFU</name>
<sequence length="72" mass="8120">MNKVKKPAQAPKKQSATDKMIEECVKRAQARKRSGQTDSEWRQQYAQSLKVEGETPQLSQTPFDGAATKKKL</sequence>
<accession>A0A1H6I986</accession>
<evidence type="ECO:0000256" key="1">
    <source>
        <dbReference type="SAM" id="MobiDB-lite"/>
    </source>
</evidence>
<protein>
    <submittedName>
        <fullName evidence="2">Uncharacterized protein</fullName>
    </submittedName>
</protein>
<dbReference type="EMBL" id="FNWO01000009">
    <property type="protein sequence ID" value="SEH43336.1"/>
    <property type="molecule type" value="Genomic_DNA"/>
</dbReference>
<gene>
    <name evidence="2" type="ORF">SAMN04244559_02279</name>
</gene>
<evidence type="ECO:0000313" key="3">
    <source>
        <dbReference type="Proteomes" id="UP000182983"/>
    </source>
</evidence>
<organism evidence="2 3">
    <name type="scientific">Magnetospirillum fulvum</name>
    <name type="common">Rhodospirillum fulvum</name>
    <dbReference type="NCBI Taxonomy" id="1082"/>
    <lineage>
        <taxon>Bacteria</taxon>
        <taxon>Pseudomonadati</taxon>
        <taxon>Pseudomonadota</taxon>
        <taxon>Alphaproteobacteria</taxon>
        <taxon>Rhodospirillales</taxon>
        <taxon>Rhodospirillaceae</taxon>
        <taxon>Magnetospirillum</taxon>
    </lineage>
</organism>
<dbReference type="RefSeq" id="WP_074768640.1">
    <property type="nucleotide sequence ID" value="NZ_FNWO01000009.1"/>
</dbReference>
<evidence type="ECO:0000313" key="2">
    <source>
        <dbReference type="EMBL" id="SEH43336.1"/>
    </source>
</evidence>